<organism evidence="3 4">
    <name type="scientific">Orbilia javanica</name>
    <dbReference type="NCBI Taxonomy" id="47235"/>
    <lineage>
        <taxon>Eukaryota</taxon>
        <taxon>Fungi</taxon>
        <taxon>Dikarya</taxon>
        <taxon>Ascomycota</taxon>
        <taxon>Pezizomycotina</taxon>
        <taxon>Orbiliomycetes</taxon>
        <taxon>Orbiliales</taxon>
        <taxon>Orbiliaceae</taxon>
        <taxon>Orbilia</taxon>
    </lineage>
</organism>
<keyword evidence="4" id="KW-1185">Reference proteome</keyword>
<dbReference type="Gene3D" id="1.10.10.1620">
    <property type="match status" value="1"/>
</dbReference>
<protein>
    <recommendedName>
        <fullName evidence="2">Amine oxidase domain-containing protein</fullName>
    </recommendedName>
</protein>
<proteinExistence type="predicted"/>
<dbReference type="Pfam" id="PF01593">
    <property type="entry name" value="Amino_oxidase"/>
    <property type="match status" value="1"/>
</dbReference>
<sequence>MPFLNIRSDISIRNQWAREHATLGLKELLNEKLRVSPGPAQPPFGPDEPLPPLDLHDGSGRSARTIANPKVAIIGAGAAGLFSAMILDYLNNNETLKKAGFNVAYEIFEAADEDRKGGRLFTYNFKPKGAINPQGPHDYYDVGAMRFPENKVMRRLFDLFQHLHMKKGDLADNPPLGSLVPYYIQNIDDGVVLEPWCFNNITKWGGYKKLAEKAANADAFYLNGDAEDNSHKIPVSILKKSPDDTVNDTIRELRDALKEDLESHTTGGWELLLTYDKYSTRQFLGVSQQANSSTPNPTLPPFNYETIEFLETFNGGTNWYDQAHSETVLESLDFEYSDESSENKWWAILGGATQLAIKMENTLATKPLFLSPVTAIRVGNKADMEIDIRRPSCTNATAVETREYNGVFNTTTLGCLKRMDIKETSLNYTTRQAIRSLGYGPSAKVGIKFKRAWWIHDLPDGYKIKKGGLGHSDLSIRTCVYPSYNINDPKTEPAVLLCSYTWQQDAERIGALISSNKDHDKQLKDEAELRELLLQDLARMHTYEGTTKDNLYKLISSLYLDHYAHDWTHDPLTAGAFAFFRPQQFSNVWNKLIHPSGNLIIIGEATSPHHAWVVGALESAVHGICIWLGMRCEEIKGAAEAIKLLQVSVKGNPFVGLPPYMDSLTSNVSAVNARDDMEKYNEAKRGRSNPFDIAGILRTARDAGYRGEGGIH</sequence>
<dbReference type="Gene3D" id="3.90.660.10">
    <property type="match status" value="1"/>
</dbReference>
<evidence type="ECO:0000259" key="2">
    <source>
        <dbReference type="Pfam" id="PF01593"/>
    </source>
</evidence>
<gene>
    <name evidence="3" type="ORF">TWF718_010835</name>
</gene>
<feature type="compositionally biased region" description="Pro residues" evidence="1">
    <location>
        <begin position="39"/>
        <end position="52"/>
    </location>
</feature>
<feature type="region of interest" description="Disordered" evidence="1">
    <location>
        <begin position="35"/>
        <end position="61"/>
    </location>
</feature>
<dbReference type="Gene3D" id="3.50.50.60">
    <property type="entry name" value="FAD/NAD(P)-binding domain"/>
    <property type="match status" value="1"/>
</dbReference>
<comment type="caution">
    <text evidence="3">The sequence shown here is derived from an EMBL/GenBank/DDBJ whole genome shotgun (WGS) entry which is preliminary data.</text>
</comment>
<feature type="domain" description="Amine oxidase" evidence="2">
    <location>
        <begin position="95"/>
        <end position="621"/>
    </location>
</feature>
<dbReference type="InterPro" id="IPR036188">
    <property type="entry name" value="FAD/NAD-bd_sf"/>
</dbReference>
<evidence type="ECO:0000313" key="4">
    <source>
        <dbReference type="Proteomes" id="UP001313282"/>
    </source>
</evidence>
<dbReference type="Proteomes" id="UP001313282">
    <property type="component" value="Unassembled WGS sequence"/>
</dbReference>
<name>A0AAN8NMX3_9PEZI</name>
<dbReference type="PANTHER" id="PTHR10742">
    <property type="entry name" value="FLAVIN MONOAMINE OXIDASE"/>
    <property type="match status" value="1"/>
</dbReference>
<dbReference type="EMBL" id="JAVHNR010000009">
    <property type="protein sequence ID" value="KAK6333011.1"/>
    <property type="molecule type" value="Genomic_DNA"/>
</dbReference>
<reference evidence="3 4" key="1">
    <citation type="submission" date="2019-10" db="EMBL/GenBank/DDBJ databases">
        <authorList>
            <person name="Palmer J.M."/>
        </authorList>
    </citation>
    <scope>NUCLEOTIDE SEQUENCE [LARGE SCALE GENOMIC DNA]</scope>
    <source>
        <strain evidence="3 4">TWF718</strain>
    </source>
</reference>
<dbReference type="GO" id="GO:0001716">
    <property type="term" value="F:L-amino-acid oxidase activity"/>
    <property type="evidence" value="ECO:0007669"/>
    <property type="project" value="TreeGrafter"/>
</dbReference>
<accession>A0AAN8NMX3</accession>
<dbReference type="GO" id="GO:0009063">
    <property type="term" value="P:amino acid catabolic process"/>
    <property type="evidence" value="ECO:0007669"/>
    <property type="project" value="TreeGrafter"/>
</dbReference>
<dbReference type="SUPFAM" id="SSF54373">
    <property type="entry name" value="FAD-linked reductases, C-terminal domain"/>
    <property type="match status" value="1"/>
</dbReference>
<dbReference type="PANTHER" id="PTHR10742:SF342">
    <property type="entry name" value="AMINE OXIDASE"/>
    <property type="match status" value="1"/>
</dbReference>
<evidence type="ECO:0000313" key="3">
    <source>
        <dbReference type="EMBL" id="KAK6333011.1"/>
    </source>
</evidence>
<dbReference type="AlphaFoldDB" id="A0AAN8NMX3"/>
<dbReference type="InterPro" id="IPR002937">
    <property type="entry name" value="Amino_oxidase"/>
</dbReference>
<dbReference type="SUPFAM" id="SSF51905">
    <property type="entry name" value="FAD/NAD(P)-binding domain"/>
    <property type="match status" value="1"/>
</dbReference>
<dbReference type="InterPro" id="IPR050281">
    <property type="entry name" value="Flavin_monoamine_oxidase"/>
</dbReference>
<evidence type="ECO:0000256" key="1">
    <source>
        <dbReference type="SAM" id="MobiDB-lite"/>
    </source>
</evidence>